<dbReference type="SUPFAM" id="SSF52058">
    <property type="entry name" value="L domain-like"/>
    <property type="match status" value="1"/>
</dbReference>
<gene>
    <name evidence="1" type="ORF">TPC1_11205</name>
</gene>
<dbReference type="Pfam" id="PF13306">
    <property type="entry name" value="LRR_5"/>
    <property type="match status" value="1"/>
</dbReference>
<name>A0A146KGW3_9EUKA</name>
<proteinExistence type="predicted"/>
<dbReference type="InterPro" id="IPR032675">
    <property type="entry name" value="LRR_dom_sf"/>
</dbReference>
<protein>
    <submittedName>
        <fullName evidence="1">Leucine rich repeats-containing protein</fullName>
    </submittedName>
</protein>
<reference evidence="1" key="1">
    <citation type="submission" date="2015-07" db="EMBL/GenBank/DDBJ databases">
        <title>Adaptation to a free-living lifestyle via gene acquisitions in the diplomonad Trepomonas sp. PC1.</title>
        <authorList>
            <person name="Xu F."/>
            <person name="Jerlstrom-Hultqvist J."/>
            <person name="Kolisko M."/>
            <person name="Simpson A.G.B."/>
            <person name="Roger A.J."/>
            <person name="Svard S.G."/>
            <person name="Andersson J.O."/>
        </authorList>
    </citation>
    <scope>NUCLEOTIDE SEQUENCE</scope>
    <source>
        <strain evidence="1">PC1</strain>
    </source>
</reference>
<accession>A0A146KGW3</accession>
<dbReference type="Gene3D" id="3.80.10.10">
    <property type="entry name" value="Ribonuclease Inhibitor"/>
    <property type="match status" value="1"/>
</dbReference>
<feature type="non-terminal residue" evidence="1">
    <location>
        <position position="243"/>
    </location>
</feature>
<evidence type="ECO:0000313" key="1">
    <source>
        <dbReference type="EMBL" id="JAP95707.1"/>
    </source>
</evidence>
<dbReference type="EMBL" id="GDID01000899">
    <property type="protein sequence ID" value="JAP95707.1"/>
    <property type="molecule type" value="Transcribed_RNA"/>
</dbReference>
<sequence>ELQECGGFDGCENLKVLNLPKLKWCDGFVGCQSLTKIDLPSLMEVGGFSNCSNLQDLHLPNLMKLVNNAFESCISLKIVNLQKVTEMSVRCFGGCRLDGLILPNLKSILYNQSSTEKICNIEEFVVNKLQVDSRVFSCIEPKQLFGMFKSIRLDQITCQAVLHNITQYYKDDFISDQEEYIHEETCKFCNGEIQLCFEQLRPMSVIIKSTKTQFKQIKQINLQKDLILEKGNVINQIQNKLNS</sequence>
<feature type="non-terminal residue" evidence="1">
    <location>
        <position position="1"/>
    </location>
</feature>
<dbReference type="AlphaFoldDB" id="A0A146KGW3"/>
<dbReference type="InterPro" id="IPR026906">
    <property type="entry name" value="LRR_5"/>
</dbReference>
<organism evidence="1">
    <name type="scientific">Trepomonas sp. PC1</name>
    <dbReference type="NCBI Taxonomy" id="1076344"/>
    <lineage>
        <taxon>Eukaryota</taxon>
        <taxon>Metamonada</taxon>
        <taxon>Diplomonadida</taxon>
        <taxon>Hexamitidae</taxon>
        <taxon>Hexamitinae</taxon>
        <taxon>Trepomonas</taxon>
    </lineage>
</organism>